<feature type="chain" id="PRO_5003891466" evidence="1">
    <location>
        <begin position="21"/>
        <end position="103"/>
    </location>
</feature>
<dbReference type="EMBL" id="JH971419">
    <property type="protein sequence ID" value="EKM75115.1"/>
    <property type="molecule type" value="Genomic_DNA"/>
</dbReference>
<dbReference type="OrthoDB" id="4932133at2759"/>
<protein>
    <submittedName>
        <fullName evidence="2">Uncharacterized protein</fullName>
    </submittedName>
</protein>
<name>K5XKV5_AGABU</name>
<dbReference type="HOGENOM" id="CLU_2262931_0_0_1"/>
<dbReference type="RefSeq" id="XP_007334259.1">
    <property type="nucleotide sequence ID" value="XM_007334197.1"/>
</dbReference>
<organism evidence="2 3">
    <name type="scientific">Agaricus bisporus var. burnettii (strain JB137-S8 / ATCC MYA-4627 / FGSC 10392)</name>
    <name type="common">White button mushroom</name>
    <dbReference type="NCBI Taxonomy" id="597362"/>
    <lineage>
        <taxon>Eukaryota</taxon>
        <taxon>Fungi</taxon>
        <taxon>Dikarya</taxon>
        <taxon>Basidiomycota</taxon>
        <taxon>Agaricomycotina</taxon>
        <taxon>Agaricomycetes</taxon>
        <taxon>Agaricomycetidae</taxon>
        <taxon>Agaricales</taxon>
        <taxon>Agaricineae</taxon>
        <taxon>Agaricaceae</taxon>
        <taxon>Agaricus</taxon>
    </lineage>
</organism>
<proteinExistence type="predicted"/>
<evidence type="ECO:0000256" key="1">
    <source>
        <dbReference type="SAM" id="SignalP"/>
    </source>
</evidence>
<accession>K5XKV5</accession>
<dbReference type="InterPro" id="IPR045992">
    <property type="entry name" value="DUF5948"/>
</dbReference>
<feature type="signal peptide" evidence="1">
    <location>
        <begin position="1"/>
        <end position="20"/>
    </location>
</feature>
<keyword evidence="1" id="KW-0732">Signal</keyword>
<dbReference type="GeneID" id="18825149"/>
<dbReference type="eggNOG" id="ENOG502SG0G">
    <property type="taxonomic scope" value="Eukaryota"/>
</dbReference>
<sequence>MRASFTIFVLIVSTAVGAFASPVIERGQLAKRGGPQICTDRTDGSGETDEQVTKDCCAAVDHKAYFNEVFKQCWPYSGPAGNSVDEGKLAECCSSRGGGSRRV</sequence>
<evidence type="ECO:0000313" key="2">
    <source>
        <dbReference type="EMBL" id="EKM75115.1"/>
    </source>
</evidence>
<dbReference type="Pfam" id="PF19373">
    <property type="entry name" value="DUF5948"/>
    <property type="match status" value="1"/>
</dbReference>
<dbReference type="InParanoid" id="K5XKV5"/>
<dbReference type="AlphaFoldDB" id="K5XKV5"/>
<gene>
    <name evidence="2" type="ORF">AGABI1DRAFT_116552</name>
</gene>
<dbReference type="OMA" id="MRASFTI"/>
<keyword evidence="3" id="KW-1185">Reference proteome</keyword>
<dbReference type="Proteomes" id="UP000008493">
    <property type="component" value="Unassembled WGS sequence"/>
</dbReference>
<dbReference type="KEGG" id="abp:AGABI1DRAFT116552"/>
<reference evidence="3" key="1">
    <citation type="journal article" date="2012" name="Proc. Natl. Acad. Sci. U.S.A.">
        <title>Genome sequence of the button mushroom Agaricus bisporus reveals mechanisms governing adaptation to a humic-rich ecological niche.</title>
        <authorList>
            <person name="Morin E."/>
            <person name="Kohler A."/>
            <person name="Baker A.R."/>
            <person name="Foulongne-Oriol M."/>
            <person name="Lombard V."/>
            <person name="Nagy L.G."/>
            <person name="Ohm R.A."/>
            <person name="Patyshakuliyeva A."/>
            <person name="Brun A."/>
            <person name="Aerts A.L."/>
            <person name="Bailey A.M."/>
            <person name="Billette C."/>
            <person name="Coutinho P.M."/>
            <person name="Deakin G."/>
            <person name="Doddapaneni H."/>
            <person name="Floudas D."/>
            <person name="Grimwood J."/>
            <person name="Hilden K."/>
            <person name="Kuees U."/>
            <person name="LaButti K.M."/>
            <person name="Lapidus A."/>
            <person name="Lindquist E.A."/>
            <person name="Lucas S.M."/>
            <person name="Murat C."/>
            <person name="Riley R.W."/>
            <person name="Salamov A.A."/>
            <person name="Schmutz J."/>
            <person name="Subramanian V."/>
            <person name="Woesten H.A.B."/>
            <person name="Xu J."/>
            <person name="Eastwood D.C."/>
            <person name="Foster G.D."/>
            <person name="Sonnenberg A.S."/>
            <person name="Cullen D."/>
            <person name="de Vries R.P."/>
            <person name="Lundell T."/>
            <person name="Hibbett D.S."/>
            <person name="Henrissat B."/>
            <person name="Burton K.S."/>
            <person name="Kerrigan R.W."/>
            <person name="Challen M.P."/>
            <person name="Grigoriev I.V."/>
            <person name="Martin F."/>
        </authorList>
    </citation>
    <scope>NUCLEOTIDE SEQUENCE [LARGE SCALE GENOMIC DNA]</scope>
    <source>
        <strain evidence="3">JB137-S8 / ATCC MYA-4627 / FGSC 10392</strain>
    </source>
</reference>
<evidence type="ECO:0000313" key="3">
    <source>
        <dbReference type="Proteomes" id="UP000008493"/>
    </source>
</evidence>